<feature type="compositionally biased region" description="Acidic residues" evidence="5">
    <location>
        <begin position="119"/>
        <end position="128"/>
    </location>
</feature>
<comment type="subcellular location">
    <subcellularLocation>
        <location evidence="1">Nucleus</location>
    </subcellularLocation>
</comment>
<gene>
    <name evidence="7" type="primary">FAS1</name>
    <name evidence="7" type="ORF">SDJN03_13212</name>
</gene>
<name>A0AAV6N759_9ROSI</name>
<dbReference type="EMBL" id="JAGKQH010000008">
    <property type="protein sequence ID" value="KAG6593736.1"/>
    <property type="molecule type" value="Genomic_DNA"/>
</dbReference>
<evidence type="ECO:0000259" key="6">
    <source>
        <dbReference type="Pfam" id="PF12253"/>
    </source>
</evidence>
<feature type="region of interest" description="Disordered" evidence="5">
    <location>
        <begin position="119"/>
        <end position="210"/>
    </location>
</feature>
<dbReference type="PANTHER" id="PTHR15272">
    <property type="entry name" value="CHROMATIN ASSEMBLY FACTOR 1 SUBUNIT A CAF-1 SUBUNIT A"/>
    <property type="match status" value="1"/>
</dbReference>
<accession>A0AAV6N759</accession>
<keyword evidence="4" id="KW-0539">Nucleus</keyword>
<evidence type="ECO:0000256" key="2">
    <source>
        <dbReference type="ARBA" id="ARBA00022763"/>
    </source>
</evidence>
<reference evidence="7 8" key="1">
    <citation type="journal article" date="2021" name="Hortic Res">
        <title>The domestication of Cucurbita argyrosperma as revealed by the genome of its wild relative.</title>
        <authorList>
            <person name="Barrera-Redondo J."/>
            <person name="Sanchez-de la Vega G."/>
            <person name="Aguirre-Liguori J.A."/>
            <person name="Castellanos-Morales G."/>
            <person name="Gutierrez-Guerrero Y.T."/>
            <person name="Aguirre-Dugua X."/>
            <person name="Aguirre-Planter E."/>
            <person name="Tenaillon M.I."/>
            <person name="Lira-Saade R."/>
            <person name="Eguiarte L.E."/>
        </authorList>
    </citation>
    <scope>NUCLEOTIDE SEQUENCE [LARGE SCALE GENOMIC DNA]</scope>
    <source>
        <strain evidence="7">JBR-2021</strain>
    </source>
</reference>
<comment type="caution">
    <text evidence="7">The sequence shown here is derived from an EMBL/GenBank/DDBJ whole genome shotgun (WGS) entry which is preliminary data.</text>
</comment>
<protein>
    <submittedName>
        <fullName evidence="7">Chromatin assembly factor 1 subunit FAS1</fullName>
    </submittedName>
</protein>
<dbReference type="GO" id="GO:0005634">
    <property type="term" value="C:nucleus"/>
    <property type="evidence" value="ECO:0007669"/>
    <property type="project" value="UniProtKB-SubCell"/>
</dbReference>
<feature type="domain" description="Chromatin assembly factor 1 subunit A dimerization" evidence="6">
    <location>
        <begin position="81"/>
        <end position="148"/>
    </location>
</feature>
<dbReference type="InterPro" id="IPR022043">
    <property type="entry name" value="CAF1A_DD"/>
</dbReference>
<evidence type="ECO:0000256" key="3">
    <source>
        <dbReference type="ARBA" id="ARBA00023204"/>
    </source>
</evidence>
<sequence>MLEACTQFMDCTLSSSNAINSVDIRRLHLSSWRFIGHSIRSRGTNHWGIRQKPKMICLRNLNFQTVENQLMMVNWLNRVKQLLQFSKSYRPTFCGIWSIESHVVGPRYPFRKDPDLDYDVDSDEEWEKEDPGERLSDCDKDDEENLEEEGCAKAKDDEDNEGEFFVPDGYLSENEGVKHDRMETDHVDEVKSTPSSKQDMEGKELCSLFK</sequence>
<dbReference type="GO" id="GO:0006334">
    <property type="term" value="P:nucleosome assembly"/>
    <property type="evidence" value="ECO:0007669"/>
    <property type="project" value="TreeGrafter"/>
</dbReference>
<dbReference type="GO" id="GO:0006281">
    <property type="term" value="P:DNA repair"/>
    <property type="evidence" value="ECO:0007669"/>
    <property type="project" value="UniProtKB-KW"/>
</dbReference>
<evidence type="ECO:0000256" key="5">
    <source>
        <dbReference type="SAM" id="MobiDB-lite"/>
    </source>
</evidence>
<evidence type="ECO:0000313" key="7">
    <source>
        <dbReference type="EMBL" id="KAG6593736.1"/>
    </source>
</evidence>
<dbReference type="AlphaFoldDB" id="A0AAV6N759"/>
<feature type="compositionally biased region" description="Basic and acidic residues" evidence="5">
    <location>
        <begin position="129"/>
        <end position="138"/>
    </location>
</feature>
<keyword evidence="2" id="KW-0227">DNA damage</keyword>
<evidence type="ECO:0000256" key="1">
    <source>
        <dbReference type="ARBA" id="ARBA00004123"/>
    </source>
</evidence>
<dbReference type="Proteomes" id="UP000685013">
    <property type="component" value="Chromosome 8"/>
</dbReference>
<keyword evidence="3" id="KW-0234">DNA repair</keyword>
<feature type="compositionally biased region" description="Acidic residues" evidence="5">
    <location>
        <begin position="139"/>
        <end position="149"/>
    </location>
</feature>
<evidence type="ECO:0000256" key="4">
    <source>
        <dbReference type="ARBA" id="ARBA00023242"/>
    </source>
</evidence>
<proteinExistence type="predicted"/>
<organism evidence="7 8">
    <name type="scientific">Cucurbita argyrosperma subsp. sororia</name>
    <dbReference type="NCBI Taxonomy" id="37648"/>
    <lineage>
        <taxon>Eukaryota</taxon>
        <taxon>Viridiplantae</taxon>
        <taxon>Streptophyta</taxon>
        <taxon>Embryophyta</taxon>
        <taxon>Tracheophyta</taxon>
        <taxon>Spermatophyta</taxon>
        <taxon>Magnoliopsida</taxon>
        <taxon>eudicotyledons</taxon>
        <taxon>Gunneridae</taxon>
        <taxon>Pentapetalae</taxon>
        <taxon>rosids</taxon>
        <taxon>fabids</taxon>
        <taxon>Cucurbitales</taxon>
        <taxon>Cucurbitaceae</taxon>
        <taxon>Cucurbiteae</taxon>
        <taxon>Cucurbita</taxon>
    </lineage>
</organism>
<evidence type="ECO:0000313" key="8">
    <source>
        <dbReference type="Proteomes" id="UP000685013"/>
    </source>
</evidence>
<dbReference type="Pfam" id="PF12253">
    <property type="entry name" value="CAF1A_dimeriz"/>
    <property type="match status" value="1"/>
</dbReference>
<feature type="compositionally biased region" description="Basic and acidic residues" evidence="5">
    <location>
        <begin position="175"/>
        <end position="191"/>
    </location>
</feature>
<feature type="non-terminal residue" evidence="7">
    <location>
        <position position="1"/>
    </location>
</feature>
<dbReference type="GO" id="GO:0033186">
    <property type="term" value="C:CAF-1 complex"/>
    <property type="evidence" value="ECO:0007669"/>
    <property type="project" value="TreeGrafter"/>
</dbReference>
<keyword evidence="8" id="KW-1185">Reference proteome</keyword>
<dbReference type="PANTHER" id="PTHR15272:SF0">
    <property type="entry name" value="CHROMATIN ASSEMBLY FACTOR 1 SUBUNIT A"/>
    <property type="match status" value="1"/>
</dbReference>